<protein>
    <submittedName>
        <fullName evidence="2">Glycosyltransferase involved in cell wall bisynthesis</fullName>
    </submittedName>
</protein>
<dbReference type="InterPro" id="IPR001296">
    <property type="entry name" value="Glyco_trans_1"/>
</dbReference>
<dbReference type="Proteomes" id="UP000198755">
    <property type="component" value="Unassembled WGS sequence"/>
</dbReference>
<evidence type="ECO:0000313" key="3">
    <source>
        <dbReference type="Proteomes" id="UP000198755"/>
    </source>
</evidence>
<dbReference type="PANTHER" id="PTHR46401:SF8">
    <property type="entry name" value="BLL6006 PROTEIN"/>
    <property type="match status" value="1"/>
</dbReference>
<dbReference type="STRING" id="1612308.SAMN05444581_106160"/>
<accession>A0A1I3YSP5</accession>
<reference evidence="2 3" key="1">
    <citation type="submission" date="2016-10" db="EMBL/GenBank/DDBJ databases">
        <authorList>
            <person name="de Groot N.N."/>
        </authorList>
    </citation>
    <scope>NUCLEOTIDE SEQUENCE [LARGE SCALE GENOMIC DNA]</scope>
    <source>
        <strain evidence="2 3">NE2</strain>
    </source>
</reference>
<dbReference type="Pfam" id="PF00534">
    <property type="entry name" value="Glycos_transf_1"/>
    <property type="match status" value="1"/>
</dbReference>
<evidence type="ECO:0000313" key="2">
    <source>
        <dbReference type="EMBL" id="SFK34884.1"/>
    </source>
</evidence>
<dbReference type="AlphaFoldDB" id="A0A1I3YSP5"/>
<dbReference type="RefSeq" id="WP_175492538.1">
    <property type="nucleotide sequence ID" value="NZ_FOSN01000006.1"/>
</dbReference>
<keyword evidence="2" id="KW-0808">Transferase</keyword>
<sequence length="530" mass="58636">MEMKFMPILGARLRLLAPTPRAERHACAKAHGSKHRLTAAAFRLGPTILAVLPHAIAKALPRVVARLGAAAPDRLQAQAGKTLDDRGRDKASSDVSRPLLYIDLTDVICHAIWHNSCAGIPRVQLEIATRLYRSDSDVCVFGRHRSQWWALGSLIREADGDIDLLFKLLKESFTKAEFSLAGIKAISRRRRRPPIPHQPQAPAFGPQDRLFIGGAFWIEPEIIRLARAAASAGAHLTVLFHDLIPLTIPAFTGHDFAAEYRAALRLPAHFVVTSELSRSQLKQVRLQIADVPGRTCTSVISLADEFPGSARNQRAIALTERLEPLADRSFALCVGTIEIRKNHILLIEAWRELETELGCTLPKLVIAGRRGWKADAAQAELDALVGDDPLMFIEAPSDAELRWLYASCQFTVFPSFFEGWGLPVGESFWFGKPCAVSSSQSIAPVARDLCVRFSPHSKEEMKDAIRSLLKPSTREYYRDKIEAAPLRTWSEVAVDIENLLAEARPVSAALSRAYSDRIESIQSTKICSSL</sequence>
<feature type="domain" description="Glycosyl transferase family 1" evidence="1">
    <location>
        <begin position="327"/>
        <end position="483"/>
    </location>
</feature>
<dbReference type="SUPFAM" id="SSF53756">
    <property type="entry name" value="UDP-Glycosyltransferase/glycogen phosphorylase"/>
    <property type="match status" value="1"/>
</dbReference>
<gene>
    <name evidence="2" type="ORF">SAMN05444581_106160</name>
</gene>
<dbReference type="PANTHER" id="PTHR46401">
    <property type="entry name" value="GLYCOSYLTRANSFERASE WBBK-RELATED"/>
    <property type="match status" value="1"/>
</dbReference>
<dbReference type="Gene3D" id="3.40.50.2000">
    <property type="entry name" value="Glycogen Phosphorylase B"/>
    <property type="match status" value="1"/>
</dbReference>
<evidence type="ECO:0000259" key="1">
    <source>
        <dbReference type="Pfam" id="PF00534"/>
    </source>
</evidence>
<dbReference type="EMBL" id="FOSN01000006">
    <property type="protein sequence ID" value="SFK34884.1"/>
    <property type="molecule type" value="Genomic_DNA"/>
</dbReference>
<proteinExistence type="predicted"/>
<name>A0A1I3YSP5_9HYPH</name>
<dbReference type="GO" id="GO:0016757">
    <property type="term" value="F:glycosyltransferase activity"/>
    <property type="evidence" value="ECO:0007669"/>
    <property type="project" value="InterPro"/>
</dbReference>
<keyword evidence="3" id="KW-1185">Reference proteome</keyword>
<organism evidence="2 3">
    <name type="scientific">Methylocapsa palsarum</name>
    <dbReference type="NCBI Taxonomy" id="1612308"/>
    <lineage>
        <taxon>Bacteria</taxon>
        <taxon>Pseudomonadati</taxon>
        <taxon>Pseudomonadota</taxon>
        <taxon>Alphaproteobacteria</taxon>
        <taxon>Hyphomicrobiales</taxon>
        <taxon>Beijerinckiaceae</taxon>
        <taxon>Methylocapsa</taxon>
    </lineage>
</organism>